<name>A0A2V1GVW0_9GAMM</name>
<accession>A0A2V1GVW0</accession>
<dbReference type="EMBL" id="QDDL01000004">
    <property type="protein sequence ID" value="PVZ68787.1"/>
    <property type="molecule type" value="Genomic_DNA"/>
</dbReference>
<evidence type="ECO:0000313" key="2">
    <source>
        <dbReference type="EMBL" id="PVZ68787.1"/>
    </source>
</evidence>
<comment type="caution">
    <text evidence="2">The sequence shown here is derived from an EMBL/GenBank/DDBJ whole genome shotgun (WGS) entry which is preliminary data.</text>
</comment>
<feature type="signal peptide" evidence="1">
    <location>
        <begin position="1"/>
        <end position="34"/>
    </location>
</feature>
<proteinExistence type="predicted"/>
<protein>
    <submittedName>
        <fullName evidence="2">Uncharacterized protein</fullName>
    </submittedName>
</protein>
<gene>
    <name evidence="2" type="ORF">DC094_11050</name>
</gene>
<reference evidence="2 3" key="1">
    <citation type="submission" date="2018-04" db="EMBL/GenBank/DDBJ databases">
        <title>Thalassorhabdus spongiae gen. nov., sp. nov., isolated from a marine sponge in South-West Iceland.</title>
        <authorList>
            <person name="Knobloch S."/>
            <person name="Daussin A."/>
            <person name="Johannsson R."/>
            <person name="Marteinsson V.T."/>
        </authorList>
    </citation>
    <scope>NUCLEOTIDE SEQUENCE [LARGE SCALE GENOMIC DNA]</scope>
    <source>
        <strain evidence="2 3">Hp12</strain>
    </source>
</reference>
<dbReference type="AlphaFoldDB" id="A0A2V1GVW0"/>
<organism evidence="2 3">
    <name type="scientific">Pelagibaculum spongiae</name>
    <dbReference type="NCBI Taxonomy" id="2080658"/>
    <lineage>
        <taxon>Bacteria</taxon>
        <taxon>Pseudomonadati</taxon>
        <taxon>Pseudomonadota</taxon>
        <taxon>Gammaproteobacteria</taxon>
        <taxon>Oceanospirillales</taxon>
        <taxon>Pelagibaculum</taxon>
    </lineage>
</organism>
<dbReference type="Proteomes" id="UP000244906">
    <property type="component" value="Unassembled WGS sequence"/>
</dbReference>
<sequence length="359" mass="38930">MTILKNSKKKMVQGAILLASSALMLSCGGGGSSAARSAEDGDDENNISLMPLTGDRWQADSYLAPNRDVDTTSRDGLWVMLGDDHQTLEDNDEFEEGDFERRMVFSVRSIDGEQQIRLCDGAFNGWRPLGDAGDLSFADVDTDSSTQYSFIYIDQQGDETEAITRTMKVNHTSIFADGETATRTVDGEYFAYKISDATSANLGQIDAFASHLSTESASIAVVPYLNKQIQIACLNEEKGPVLVVGEASENPFAQLVKKGIDNIDHAKSLLVAWDSSTGSSGSASFTEAFVAENSPSSDNGFITLIANEGAFGVWVSGADNSNYRYSNNVASQTQMEFDAEYMFLLEEKVQASGELQLDF</sequence>
<feature type="chain" id="PRO_5016025654" evidence="1">
    <location>
        <begin position="35"/>
        <end position="359"/>
    </location>
</feature>
<evidence type="ECO:0000256" key="1">
    <source>
        <dbReference type="SAM" id="SignalP"/>
    </source>
</evidence>
<evidence type="ECO:0000313" key="3">
    <source>
        <dbReference type="Proteomes" id="UP000244906"/>
    </source>
</evidence>
<keyword evidence="3" id="KW-1185">Reference proteome</keyword>
<dbReference type="PROSITE" id="PS51257">
    <property type="entry name" value="PROKAR_LIPOPROTEIN"/>
    <property type="match status" value="1"/>
</dbReference>
<keyword evidence="1" id="KW-0732">Signal</keyword>